<dbReference type="NCBIfam" id="NF001299">
    <property type="entry name" value="PRK00241.1"/>
    <property type="match status" value="1"/>
</dbReference>
<dbReference type="Pfam" id="PF00293">
    <property type="entry name" value="NUDIX"/>
    <property type="match status" value="1"/>
</dbReference>
<dbReference type="GO" id="GO:0046872">
    <property type="term" value="F:metal ion binding"/>
    <property type="evidence" value="ECO:0007669"/>
    <property type="project" value="UniProtKB-KW"/>
</dbReference>
<accession>A0A4R5LSA9</accession>
<dbReference type="CDD" id="cd03429">
    <property type="entry name" value="NUDIX_NADH_pyrophosphatase_Nudt13"/>
    <property type="match status" value="1"/>
</dbReference>
<comment type="cofactor">
    <cofactor evidence="2">
        <name>Zn(2+)</name>
        <dbReference type="ChEBI" id="CHEBI:29105"/>
    </cofactor>
</comment>
<dbReference type="EMBL" id="SMSE01000002">
    <property type="protein sequence ID" value="TDG13782.1"/>
    <property type="molecule type" value="Genomic_DNA"/>
</dbReference>
<comment type="cofactor">
    <cofactor evidence="1">
        <name>Mg(2+)</name>
        <dbReference type="ChEBI" id="CHEBI:18420"/>
    </cofactor>
</comment>
<dbReference type="Proteomes" id="UP000295554">
    <property type="component" value="Unassembled WGS sequence"/>
</dbReference>
<evidence type="ECO:0000256" key="6">
    <source>
        <dbReference type="ARBA" id="ARBA00022801"/>
    </source>
</evidence>
<dbReference type="PROSITE" id="PS51462">
    <property type="entry name" value="NUDIX"/>
    <property type="match status" value="1"/>
</dbReference>
<evidence type="ECO:0000256" key="10">
    <source>
        <dbReference type="RuleBase" id="RU003476"/>
    </source>
</evidence>
<dbReference type="Gene3D" id="3.90.79.10">
    <property type="entry name" value="Nucleoside Triphosphate Pyrophosphohydrolase"/>
    <property type="match status" value="1"/>
</dbReference>
<keyword evidence="8" id="KW-0520">NAD</keyword>
<evidence type="ECO:0000256" key="3">
    <source>
        <dbReference type="ARBA" id="ARBA00009595"/>
    </source>
</evidence>
<name>A0A4R5LSA9_9GAMM</name>
<dbReference type="PANTHER" id="PTHR42904">
    <property type="entry name" value="NUDIX HYDROLASE, NUDC SUBFAMILY"/>
    <property type="match status" value="1"/>
</dbReference>
<dbReference type="Pfam" id="PF09296">
    <property type="entry name" value="NUDIX-like"/>
    <property type="match status" value="1"/>
</dbReference>
<comment type="similarity">
    <text evidence="3">Belongs to the Nudix hydrolase family. NudC subfamily.</text>
</comment>
<evidence type="ECO:0000256" key="4">
    <source>
        <dbReference type="ARBA" id="ARBA00012381"/>
    </source>
</evidence>
<dbReference type="GO" id="GO:0019677">
    <property type="term" value="P:NAD+ catabolic process"/>
    <property type="evidence" value="ECO:0007669"/>
    <property type="project" value="TreeGrafter"/>
</dbReference>
<evidence type="ECO:0000313" key="12">
    <source>
        <dbReference type="EMBL" id="TDG13782.1"/>
    </source>
</evidence>
<evidence type="ECO:0000256" key="5">
    <source>
        <dbReference type="ARBA" id="ARBA00022723"/>
    </source>
</evidence>
<dbReference type="GO" id="GO:0006742">
    <property type="term" value="P:NADP+ catabolic process"/>
    <property type="evidence" value="ECO:0007669"/>
    <property type="project" value="TreeGrafter"/>
</dbReference>
<reference evidence="12 13" key="1">
    <citation type="submission" date="2019-03" db="EMBL/GenBank/DDBJ databases">
        <title>Seongchinamella monodicae gen. nov., sp. nov., a novel member of the Gammaproteobacteria isolated from a tidal mudflat of beach.</title>
        <authorList>
            <person name="Yang H.G."/>
            <person name="Kang J.W."/>
            <person name="Lee S.D."/>
        </authorList>
    </citation>
    <scope>NUCLEOTIDE SEQUENCE [LARGE SCALE GENOMIC DNA]</scope>
    <source>
        <strain evidence="12 13">GH4-78</strain>
    </source>
</reference>
<dbReference type="InterPro" id="IPR015375">
    <property type="entry name" value="NADH_PPase-like_N"/>
</dbReference>
<gene>
    <name evidence="12" type="primary">nudC</name>
    <name evidence="12" type="ORF">E2F43_09705</name>
</gene>
<dbReference type="SUPFAM" id="SSF55811">
    <property type="entry name" value="Nudix"/>
    <property type="match status" value="2"/>
</dbReference>
<dbReference type="InterPro" id="IPR050241">
    <property type="entry name" value="NAD-cap_RNA_hydrolase_NudC"/>
</dbReference>
<protein>
    <recommendedName>
        <fullName evidence="4">NAD(+) diphosphatase</fullName>
        <ecNumber evidence="4">3.6.1.22</ecNumber>
    </recommendedName>
</protein>
<dbReference type="InterPro" id="IPR000086">
    <property type="entry name" value="NUDIX_hydrolase_dom"/>
</dbReference>
<evidence type="ECO:0000256" key="8">
    <source>
        <dbReference type="ARBA" id="ARBA00023027"/>
    </source>
</evidence>
<evidence type="ECO:0000256" key="1">
    <source>
        <dbReference type="ARBA" id="ARBA00001946"/>
    </source>
</evidence>
<evidence type="ECO:0000259" key="11">
    <source>
        <dbReference type="PROSITE" id="PS51462"/>
    </source>
</evidence>
<comment type="catalytic activity">
    <reaction evidence="9">
        <text>a 5'-end NAD(+)-phospho-ribonucleoside in mRNA + H2O = a 5'-end phospho-adenosine-phospho-ribonucleoside in mRNA + beta-nicotinamide D-ribonucleotide + 2 H(+)</text>
        <dbReference type="Rhea" id="RHEA:60876"/>
        <dbReference type="Rhea" id="RHEA-COMP:15698"/>
        <dbReference type="Rhea" id="RHEA-COMP:15719"/>
        <dbReference type="ChEBI" id="CHEBI:14649"/>
        <dbReference type="ChEBI" id="CHEBI:15377"/>
        <dbReference type="ChEBI" id="CHEBI:15378"/>
        <dbReference type="ChEBI" id="CHEBI:144029"/>
        <dbReference type="ChEBI" id="CHEBI:144051"/>
    </reaction>
    <physiologicalReaction direction="left-to-right" evidence="9">
        <dbReference type="Rhea" id="RHEA:60877"/>
    </physiologicalReaction>
</comment>
<dbReference type="InterPro" id="IPR015376">
    <property type="entry name" value="Znr_NADH_PPase"/>
</dbReference>
<organism evidence="12 13">
    <name type="scientific">Seongchinamella unica</name>
    <dbReference type="NCBI Taxonomy" id="2547392"/>
    <lineage>
        <taxon>Bacteria</taxon>
        <taxon>Pseudomonadati</taxon>
        <taxon>Pseudomonadota</taxon>
        <taxon>Gammaproteobacteria</taxon>
        <taxon>Cellvibrionales</taxon>
        <taxon>Halieaceae</taxon>
        <taxon>Seongchinamella</taxon>
    </lineage>
</organism>
<dbReference type="PRINTS" id="PR00502">
    <property type="entry name" value="NUDIXFAMILY"/>
</dbReference>
<dbReference type="OrthoDB" id="9791656at2"/>
<evidence type="ECO:0000256" key="9">
    <source>
        <dbReference type="ARBA" id="ARBA00023679"/>
    </source>
</evidence>
<keyword evidence="7" id="KW-0460">Magnesium</keyword>
<dbReference type="RefSeq" id="WP_133212090.1">
    <property type="nucleotide sequence ID" value="NZ_SMSE01000002.1"/>
</dbReference>
<dbReference type="PANTHER" id="PTHR42904:SF6">
    <property type="entry name" value="NAD-CAPPED RNA HYDROLASE NUDT12"/>
    <property type="match status" value="1"/>
</dbReference>
<comment type="caution">
    <text evidence="12">The sequence shown here is derived from an EMBL/GenBank/DDBJ whole genome shotgun (WGS) entry which is preliminary data.</text>
</comment>
<evidence type="ECO:0000256" key="2">
    <source>
        <dbReference type="ARBA" id="ARBA00001947"/>
    </source>
</evidence>
<evidence type="ECO:0000256" key="7">
    <source>
        <dbReference type="ARBA" id="ARBA00022842"/>
    </source>
</evidence>
<dbReference type="GO" id="GO:0035529">
    <property type="term" value="F:NADH pyrophosphatase activity"/>
    <property type="evidence" value="ECO:0007669"/>
    <property type="project" value="TreeGrafter"/>
</dbReference>
<sequence>MFRPDSQTPDSSVAALHIVFQRGKLVSNMRSPRPCLLEDSLIEQGGWQVRRRHFMGYWEDQPCFAVEIDETHLLDPMEFQLGTLWQILGRVDESLFSLAGRAAQVLDWERDHQFCGRCGSPMRGHPVERAMICEPCGMTSYPRIAPCIIVLVTRGVEMLLARSASNPRPMYSTLAGFIEAGETPEETLVREVREEVGLDVGDLRYFQAQSWPFPNQLMLGYFAEYAGGDIVCEPNEIADAQWFHPDNLPMIPPPASVAGQLIQQHLKSIS</sequence>
<dbReference type="PROSITE" id="PS00893">
    <property type="entry name" value="NUDIX_BOX"/>
    <property type="match status" value="1"/>
</dbReference>
<keyword evidence="5" id="KW-0479">Metal-binding</keyword>
<dbReference type="InterPro" id="IPR015797">
    <property type="entry name" value="NUDIX_hydrolase-like_dom_sf"/>
</dbReference>
<dbReference type="Gene3D" id="3.90.79.20">
    <property type="match status" value="1"/>
</dbReference>
<feature type="domain" description="Nudix hydrolase" evidence="11">
    <location>
        <begin position="142"/>
        <end position="266"/>
    </location>
</feature>
<dbReference type="AlphaFoldDB" id="A0A4R5LSA9"/>
<dbReference type="EC" id="3.6.1.22" evidence="4"/>
<keyword evidence="13" id="KW-1185">Reference proteome</keyword>
<dbReference type="Pfam" id="PF09297">
    <property type="entry name" value="Zn_ribbon_NUD"/>
    <property type="match status" value="1"/>
</dbReference>
<dbReference type="GO" id="GO:0005829">
    <property type="term" value="C:cytosol"/>
    <property type="evidence" value="ECO:0007669"/>
    <property type="project" value="TreeGrafter"/>
</dbReference>
<keyword evidence="6 10" id="KW-0378">Hydrolase</keyword>
<dbReference type="InterPro" id="IPR020084">
    <property type="entry name" value="NUDIX_hydrolase_CS"/>
</dbReference>
<evidence type="ECO:0000313" key="13">
    <source>
        <dbReference type="Proteomes" id="UP000295554"/>
    </source>
</evidence>
<proteinExistence type="inferred from homology"/>
<dbReference type="InterPro" id="IPR020476">
    <property type="entry name" value="Nudix_hydrolase"/>
</dbReference>
<dbReference type="GO" id="GO:0110153">
    <property type="term" value="F:RNA NAD-cap (NMN-forming) hydrolase activity"/>
    <property type="evidence" value="ECO:0007669"/>
    <property type="project" value="RHEA"/>
</dbReference>
<dbReference type="InterPro" id="IPR049734">
    <property type="entry name" value="NudC-like_C"/>
</dbReference>